<accession>A0A850PNA0</accession>
<evidence type="ECO:0000313" key="2">
    <source>
        <dbReference type="Proteomes" id="UP000570517"/>
    </source>
</evidence>
<dbReference type="AlphaFoldDB" id="A0A850PNA0"/>
<organism evidence="1 2">
    <name type="scientific">Mycolicibacterium hippocampi</name>
    <dbReference type="NCBI Taxonomy" id="659824"/>
    <lineage>
        <taxon>Bacteria</taxon>
        <taxon>Bacillati</taxon>
        <taxon>Actinomycetota</taxon>
        <taxon>Actinomycetes</taxon>
        <taxon>Mycobacteriales</taxon>
        <taxon>Mycobacteriaceae</taxon>
        <taxon>Mycolicibacterium</taxon>
    </lineage>
</organism>
<comment type="caution">
    <text evidence="1">The sequence shown here is derived from an EMBL/GenBank/DDBJ whole genome shotgun (WGS) entry which is preliminary data.</text>
</comment>
<proteinExistence type="predicted"/>
<reference evidence="1 2" key="1">
    <citation type="submission" date="2020-05" db="EMBL/GenBank/DDBJ databases">
        <title>Draft genome sequence of Mycobacterium hippocampi DL, isolated from European seabass, Dicentrarchus labrax, reared in fish farms.</title>
        <authorList>
            <person name="Stathopoulou P."/>
            <person name="Asimakis E."/>
            <person name="Tzokas K."/>
            <person name="Batargias C."/>
            <person name="Tsiamis G."/>
        </authorList>
    </citation>
    <scope>NUCLEOTIDE SEQUENCE [LARGE SCALE GENOMIC DNA]</scope>
    <source>
        <strain evidence="1 2">DL</strain>
    </source>
</reference>
<sequence length="459" mass="48114">MSKETQTAAEGALVVDSDGTTSWWLPRVAAVAEVRLPVADGVELAVDAADPTLVLAWAAAPGAEIESLAGVFADAGLVDRVRALRGGGEQVVVENAPTLTRPWVRMATVAAVRQCAVLPLHEGALLLDLASATSGVGHAEAAAHVFGLAAPVLLALGEQCLAREIRGGAATELVEIAQVADAALAGTAWADDVHALAARLREEVSEIPDVFAFDFAGAVRADIDGPSVLMPVAVKTLEFVDPTLVPARILAWRGAAERELIIEVHDDHVVVSASLADGIDDRTLEANQLLAYAARLEDGGLIASSPMTVHDHTVSAALPIVGGDQAVSFGIIHADGDFDDVRVDAVGRDLLRVDRQMVDAFGDQRAAVAELHRTSLLDDQTEALDASTRYIRAAKAAAGDALTRLEERLDASIDDVDVRELIEARVAAVEAFEIRVERRAVSAGTEPLLAELVSRSGAE</sequence>
<name>A0A850PNA0_9MYCO</name>
<evidence type="ECO:0000313" key="1">
    <source>
        <dbReference type="EMBL" id="NVN49156.1"/>
    </source>
</evidence>
<dbReference type="EMBL" id="JABFYL010000012">
    <property type="protein sequence ID" value="NVN49156.1"/>
    <property type="molecule type" value="Genomic_DNA"/>
</dbReference>
<dbReference type="Proteomes" id="UP000570517">
    <property type="component" value="Unassembled WGS sequence"/>
</dbReference>
<keyword evidence="2" id="KW-1185">Reference proteome</keyword>
<gene>
    <name evidence="1" type="ORF">HLY00_2040</name>
</gene>
<dbReference type="RefSeq" id="WP_178357550.1">
    <property type="nucleotide sequence ID" value="NZ_JABFYL010000012.1"/>
</dbReference>
<protein>
    <submittedName>
        <fullName evidence="1">Uncharacterized protein</fullName>
    </submittedName>
</protein>